<dbReference type="InterPro" id="IPR039774">
    <property type="entry name" value="Sin3-like"/>
</dbReference>
<evidence type="ECO:0000256" key="4">
    <source>
        <dbReference type="PROSITE-ProRule" id="PRU00810"/>
    </source>
</evidence>
<reference evidence="7 8" key="1">
    <citation type="submission" date="2019-02" db="EMBL/GenBank/DDBJ databases">
        <title>Genome sequencing of the rare red list fungi Dentipellis fragilis.</title>
        <authorList>
            <person name="Buettner E."/>
            <person name="Kellner H."/>
        </authorList>
    </citation>
    <scope>NUCLEOTIDE SEQUENCE [LARGE SCALE GENOMIC DNA]</scope>
    <source>
        <strain evidence="7 8">DSM 105465</strain>
    </source>
</reference>
<proteinExistence type="predicted"/>
<feature type="region of interest" description="Disordered" evidence="5">
    <location>
        <begin position="172"/>
        <end position="192"/>
    </location>
</feature>
<feature type="region of interest" description="Disordered" evidence="5">
    <location>
        <begin position="313"/>
        <end position="443"/>
    </location>
</feature>
<feature type="compositionally biased region" description="Basic and acidic residues" evidence="5">
    <location>
        <begin position="371"/>
        <end position="382"/>
    </location>
</feature>
<dbReference type="EMBL" id="SEOQ01000084">
    <property type="protein sequence ID" value="TFY70749.1"/>
    <property type="molecule type" value="Genomic_DNA"/>
</dbReference>
<name>A0A4Y9ZBH9_9AGAM</name>
<keyword evidence="3 4" id="KW-0539">Nucleus</keyword>
<gene>
    <name evidence="7" type="ORF">EVG20_g2247</name>
</gene>
<feature type="region of interest" description="Disordered" evidence="5">
    <location>
        <begin position="879"/>
        <end position="912"/>
    </location>
</feature>
<dbReference type="Proteomes" id="UP000298327">
    <property type="component" value="Unassembled WGS sequence"/>
</dbReference>
<comment type="subcellular location">
    <subcellularLocation>
        <location evidence="1 4">Nucleus</location>
    </subcellularLocation>
</comment>
<dbReference type="InterPro" id="IPR036600">
    <property type="entry name" value="PAH_sf"/>
</dbReference>
<dbReference type="AlphaFoldDB" id="A0A4Y9ZBH9"/>
<evidence type="ECO:0000313" key="8">
    <source>
        <dbReference type="Proteomes" id="UP000298327"/>
    </source>
</evidence>
<keyword evidence="8" id="KW-1185">Reference proteome</keyword>
<dbReference type="PANTHER" id="PTHR12346:SF0">
    <property type="entry name" value="SIN3A, ISOFORM G"/>
    <property type="match status" value="1"/>
</dbReference>
<dbReference type="Pfam" id="PF16879">
    <property type="entry name" value="Sin3a_C"/>
    <property type="match status" value="1"/>
</dbReference>
<dbReference type="InterPro" id="IPR031693">
    <property type="entry name" value="Sin3_C"/>
</dbReference>
<evidence type="ECO:0000256" key="5">
    <source>
        <dbReference type="SAM" id="MobiDB-lite"/>
    </source>
</evidence>
<dbReference type="Gene3D" id="1.20.1160.11">
    <property type="entry name" value="Paired amphipathic helix"/>
    <property type="match status" value="3"/>
</dbReference>
<feature type="domain" description="Histone deacetylase interacting" evidence="6">
    <location>
        <begin position="542"/>
        <end position="641"/>
    </location>
</feature>
<comment type="caution">
    <text evidence="7">The sequence shown here is derived from an EMBL/GenBank/DDBJ whole genome shotgun (WGS) entry which is preliminary data.</text>
</comment>
<protein>
    <recommendedName>
        <fullName evidence="6">Histone deacetylase interacting domain-containing protein</fullName>
    </recommendedName>
</protein>
<dbReference type="SMART" id="SM00761">
    <property type="entry name" value="HDAC_interact"/>
    <property type="match status" value="1"/>
</dbReference>
<accession>A0A4Y9ZBH9</accession>
<dbReference type="FunFam" id="1.20.1160.11:FF:000001">
    <property type="entry name" value="Paired amphipathic helix protein Sin3"/>
    <property type="match status" value="1"/>
</dbReference>
<feature type="region of interest" description="Disordered" evidence="5">
    <location>
        <begin position="221"/>
        <end position="244"/>
    </location>
</feature>
<feature type="compositionally biased region" description="Pro residues" evidence="5">
    <location>
        <begin position="427"/>
        <end position="438"/>
    </location>
</feature>
<dbReference type="InterPro" id="IPR003822">
    <property type="entry name" value="PAH"/>
</dbReference>
<evidence type="ECO:0000256" key="2">
    <source>
        <dbReference type="ARBA" id="ARBA00022491"/>
    </source>
</evidence>
<dbReference type="GO" id="GO:0070822">
    <property type="term" value="C:Sin3-type complex"/>
    <property type="evidence" value="ECO:0007669"/>
    <property type="project" value="TreeGrafter"/>
</dbReference>
<sequence>METSQERPADSVPPAKLGTPQGIEAISQPAPSNQPDALPPLPDVNGADTSMKLMAQPSIGSSQGAATLQSMADNQGSAGERQLNVTDALSYLDAVKMQFHDRPDVYNVFLDIMKDFKSQYIDTPGVISRVSTLFRGHPALIQGFNTFLPVGYRIDVGSDSRSNDFITVTTPSGTMRQAMSGPSGLPTPPGVDSSLSLSSEYGIGHGASVLAGPSSALGLSIGNGVPGGTRKGGSPEPRENGDDVARQGLKPAMDYVQRIKTRFSDDPDTYKQFLEILSSHKSNANNAEVFARVEELFKDAPDLASAFREFLGAGEGGGETTIRGMLQDRPRTATPVQLAEHSRPGKRKQPADAPSSGLASAVPAKRKRKAVDKEKEKEKEGGTKTGSRSRKAKVPHAPLADAAPSFSQFGTIPPPSPRRSHLNSHLPPAPAAAPPPSARVPTVPDDAQFFARVRHALDSRETYNEFLRLINLFTQDFIDRARLVHESRTFLGDGELMQQFRTILGWDDSMERAMAAREHEDKMLAPGRPVPVLERPTREELNIRYGSYRRLPPEEVNVQCSGRDEMCKSVLNDEWISHPTFASEDSGFIAHKKNIYEEALHRSEEERHEYDFHIDALVRTITLLEPINNKIAQLSAEDRAGFKLKPNFGGSGKSIHQRIIKKIYGREAGLEVVQAMQDSPALAIPVVLTRLKQKEEEWKRAQREWNKVWREVDRQNYVKALDHQSIVFKAADKKALTSKAFVNQIEVAMEAQMSARAALVDPLFARVRPRHQLEFVIDDTDVLKDAVKLTFSFLSRLAAQQQLRLDGQRRHWIEVRLFNLVHAFFQVGDDWAEVGAQNKITAPVRVGAEDATGRPTRGALASSAVGDLRKNLLKSEQAKSARAQLRPLRATESPSGSRLSSPAPVATAGDEEMLPPVEEKAADAGPSDKRQQCKRRSFFTNTWFYTFLRLIEAIYSRLHSFKTIAKEKTALAHDPLADKPLPVADDLQLPTLTELTGVDVDTITGKQYYTFLLESCEKLFDNQIEQPAFEDQMRHMFGLKDAYKIFTIDKVLGSLIKHVQGWEQDPKLERLMKLLWDERHLETPTVEDHRSLRRQAEEILGPDENLFRIDWLPESSTMTCQLLNKDGSSLDDAEVLTGRWQAYVESFTSVCLVMDCLFLNLPKSMPAELPDITARGGLEIKVCVRTYRLFYVSHTEDFLWRRSVAGESAEASARLHAKNAVRKQWLERLEADQRLPPPVSVH</sequence>
<evidence type="ECO:0000256" key="3">
    <source>
        <dbReference type="ARBA" id="ARBA00023242"/>
    </source>
</evidence>
<dbReference type="PROSITE" id="PS51477">
    <property type="entry name" value="PAH"/>
    <property type="match status" value="2"/>
</dbReference>
<dbReference type="GO" id="GO:0003714">
    <property type="term" value="F:transcription corepressor activity"/>
    <property type="evidence" value="ECO:0007669"/>
    <property type="project" value="InterPro"/>
</dbReference>
<evidence type="ECO:0000259" key="6">
    <source>
        <dbReference type="SMART" id="SM00761"/>
    </source>
</evidence>
<feature type="compositionally biased region" description="Polar residues" evidence="5">
    <location>
        <begin position="58"/>
        <end position="78"/>
    </location>
</feature>
<dbReference type="Pfam" id="PF02671">
    <property type="entry name" value="PAH"/>
    <property type="match status" value="3"/>
</dbReference>
<keyword evidence="2" id="KW-0678">Repressor</keyword>
<evidence type="ECO:0000313" key="7">
    <source>
        <dbReference type="EMBL" id="TFY70749.1"/>
    </source>
</evidence>
<dbReference type="OrthoDB" id="10265969at2759"/>
<dbReference type="Pfam" id="PF08295">
    <property type="entry name" value="Sin3_corepress"/>
    <property type="match status" value="1"/>
</dbReference>
<dbReference type="SUPFAM" id="SSF47762">
    <property type="entry name" value="PAH2 domain"/>
    <property type="match status" value="3"/>
</dbReference>
<dbReference type="InterPro" id="IPR013194">
    <property type="entry name" value="HDAC_interact_dom"/>
</dbReference>
<organism evidence="7 8">
    <name type="scientific">Dentipellis fragilis</name>
    <dbReference type="NCBI Taxonomy" id="205917"/>
    <lineage>
        <taxon>Eukaryota</taxon>
        <taxon>Fungi</taxon>
        <taxon>Dikarya</taxon>
        <taxon>Basidiomycota</taxon>
        <taxon>Agaricomycotina</taxon>
        <taxon>Agaricomycetes</taxon>
        <taxon>Russulales</taxon>
        <taxon>Hericiaceae</taxon>
        <taxon>Dentipellis</taxon>
    </lineage>
</organism>
<evidence type="ECO:0000256" key="1">
    <source>
        <dbReference type="ARBA" id="ARBA00004123"/>
    </source>
</evidence>
<dbReference type="GO" id="GO:0000122">
    <property type="term" value="P:negative regulation of transcription by RNA polymerase II"/>
    <property type="evidence" value="ECO:0007669"/>
    <property type="project" value="TreeGrafter"/>
</dbReference>
<feature type="region of interest" description="Disordered" evidence="5">
    <location>
        <begin position="1"/>
        <end position="78"/>
    </location>
</feature>
<dbReference type="STRING" id="205917.A0A4Y9ZBH9"/>
<dbReference type="PANTHER" id="PTHR12346">
    <property type="entry name" value="SIN3B-RELATED"/>
    <property type="match status" value="1"/>
</dbReference>